<organism evidence="12 13">
    <name type="scientific">Lysinibacillus fusiformis</name>
    <dbReference type="NCBI Taxonomy" id="28031"/>
    <lineage>
        <taxon>Bacteria</taxon>
        <taxon>Bacillati</taxon>
        <taxon>Bacillota</taxon>
        <taxon>Bacilli</taxon>
        <taxon>Bacillales</taxon>
        <taxon>Bacillaceae</taxon>
        <taxon>Lysinibacillus</taxon>
    </lineage>
</organism>
<evidence type="ECO:0000256" key="6">
    <source>
        <dbReference type="ARBA" id="ARBA00022741"/>
    </source>
</evidence>
<comment type="catalytic activity">
    <reaction evidence="9 10">
        <text>dTMP + ATP = dTDP + ADP</text>
        <dbReference type="Rhea" id="RHEA:13517"/>
        <dbReference type="ChEBI" id="CHEBI:30616"/>
        <dbReference type="ChEBI" id="CHEBI:58369"/>
        <dbReference type="ChEBI" id="CHEBI:63528"/>
        <dbReference type="ChEBI" id="CHEBI:456216"/>
        <dbReference type="EC" id="2.7.4.9"/>
    </reaction>
</comment>
<dbReference type="GO" id="GO:0004798">
    <property type="term" value="F:dTMP kinase activity"/>
    <property type="evidence" value="ECO:0007669"/>
    <property type="project" value="UniProtKB-UniRule"/>
</dbReference>
<comment type="function">
    <text evidence="10">Phosphorylation of dTMP to form dTDP in both de novo and salvage pathways of dTTP synthesis.</text>
</comment>
<dbReference type="InterPro" id="IPR027417">
    <property type="entry name" value="P-loop_NTPase"/>
</dbReference>
<dbReference type="EMBL" id="FOEL01000008">
    <property type="protein sequence ID" value="SEQ87499.1"/>
    <property type="molecule type" value="Genomic_DNA"/>
</dbReference>
<dbReference type="InterPro" id="IPR039430">
    <property type="entry name" value="Thymidylate_kin-like_dom"/>
</dbReference>
<dbReference type="GO" id="GO:0005737">
    <property type="term" value="C:cytoplasm"/>
    <property type="evidence" value="ECO:0007669"/>
    <property type="project" value="TreeGrafter"/>
</dbReference>
<reference evidence="12 13" key="1">
    <citation type="submission" date="2016-10" db="EMBL/GenBank/DDBJ databases">
        <authorList>
            <person name="Varghese N."/>
            <person name="Submissions S."/>
        </authorList>
    </citation>
    <scope>NUCLEOTIDE SEQUENCE [LARGE SCALE GENOMIC DNA]</scope>
    <source>
        <strain evidence="12 13">TC-13</strain>
    </source>
</reference>
<evidence type="ECO:0000256" key="10">
    <source>
        <dbReference type="HAMAP-Rule" id="MF_00165"/>
    </source>
</evidence>
<dbReference type="SUPFAM" id="SSF52540">
    <property type="entry name" value="P-loop containing nucleoside triphosphate hydrolases"/>
    <property type="match status" value="1"/>
</dbReference>
<feature type="domain" description="Thymidylate kinase-like" evidence="11">
    <location>
        <begin position="114"/>
        <end position="304"/>
    </location>
</feature>
<evidence type="ECO:0000256" key="9">
    <source>
        <dbReference type="ARBA" id="ARBA00048743"/>
    </source>
</evidence>
<dbReference type="GO" id="GO:0005524">
    <property type="term" value="F:ATP binding"/>
    <property type="evidence" value="ECO:0007669"/>
    <property type="project" value="UniProtKB-UniRule"/>
</dbReference>
<sequence>MDSLLSIIQKVNSEEDLYLDSKDISDKLKREILQWYDGNIYSQTIARVNSAISILAWCYNKSSELDYLPRNIRDKHFEEAAETFKISQEKLIRLFSSYTGLLFPNQNKTKIIAFEGIDGSGKTVQMSLFEEKLKSNGKHVGIKSFPVYDSFFGKSIGELLSGDEEVNANNVDPKSMSLWYALDRWKSFENLNYSNYDYLLLNRFTLSSAVYQSSRVKPELQSEFVQWIFELEHTELGLPAPDLYIVFDLNTENSKQNISSKGYRDYVGDKADVYEESLDIMSNARKIYQELALKYKNIVIINCLDENNKMKTPKEINHEVMRVIEDGSY</sequence>
<evidence type="ECO:0000256" key="3">
    <source>
        <dbReference type="ARBA" id="ARBA00017144"/>
    </source>
</evidence>
<dbReference type="CDD" id="cd01672">
    <property type="entry name" value="TMPK"/>
    <property type="match status" value="1"/>
</dbReference>
<dbReference type="Proteomes" id="UP000199410">
    <property type="component" value="Unassembled WGS sequence"/>
</dbReference>
<dbReference type="PANTHER" id="PTHR10344:SF4">
    <property type="entry name" value="UMP-CMP KINASE 2, MITOCHONDRIAL"/>
    <property type="match status" value="1"/>
</dbReference>
<evidence type="ECO:0000313" key="13">
    <source>
        <dbReference type="Proteomes" id="UP000199410"/>
    </source>
</evidence>
<dbReference type="EC" id="2.7.4.9" evidence="2 10"/>
<keyword evidence="8 10" id="KW-0067">ATP-binding</keyword>
<evidence type="ECO:0000256" key="2">
    <source>
        <dbReference type="ARBA" id="ARBA00012980"/>
    </source>
</evidence>
<keyword evidence="4 10" id="KW-0808">Transferase</keyword>
<evidence type="ECO:0000256" key="5">
    <source>
        <dbReference type="ARBA" id="ARBA00022727"/>
    </source>
</evidence>
<dbReference type="RefSeq" id="WP_089986232.1">
    <property type="nucleotide sequence ID" value="NZ_FMVP01000008.1"/>
</dbReference>
<dbReference type="GO" id="GO:0006227">
    <property type="term" value="P:dUDP biosynthetic process"/>
    <property type="evidence" value="ECO:0007669"/>
    <property type="project" value="TreeGrafter"/>
</dbReference>
<evidence type="ECO:0000313" key="12">
    <source>
        <dbReference type="EMBL" id="SEQ87499.1"/>
    </source>
</evidence>
<evidence type="ECO:0000256" key="4">
    <source>
        <dbReference type="ARBA" id="ARBA00022679"/>
    </source>
</evidence>
<keyword evidence="5 10" id="KW-0545">Nucleotide biosynthesis</keyword>
<dbReference type="PANTHER" id="PTHR10344">
    <property type="entry name" value="THYMIDYLATE KINASE"/>
    <property type="match status" value="1"/>
</dbReference>
<evidence type="ECO:0000259" key="11">
    <source>
        <dbReference type="Pfam" id="PF02223"/>
    </source>
</evidence>
<feature type="binding site" evidence="10">
    <location>
        <begin position="116"/>
        <end position="123"/>
    </location>
    <ligand>
        <name>ATP</name>
        <dbReference type="ChEBI" id="CHEBI:30616"/>
    </ligand>
</feature>
<dbReference type="Pfam" id="PF02223">
    <property type="entry name" value="Thymidylate_kin"/>
    <property type="match status" value="1"/>
</dbReference>
<dbReference type="HAMAP" id="MF_00165">
    <property type="entry name" value="Thymidylate_kinase"/>
    <property type="match status" value="1"/>
</dbReference>
<dbReference type="GO" id="GO:0006235">
    <property type="term" value="P:dTTP biosynthetic process"/>
    <property type="evidence" value="ECO:0007669"/>
    <property type="project" value="UniProtKB-UniRule"/>
</dbReference>
<evidence type="ECO:0000256" key="1">
    <source>
        <dbReference type="ARBA" id="ARBA00009776"/>
    </source>
</evidence>
<evidence type="ECO:0000256" key="8">
    <source>
        <dbReference type="ARBA" id="ARBA00022840"/>
    </source>
</evidence>
<proteinExistence type="inferred from homology"/>
<protein>
    <recommendedName>
        <fullName evidence="3 10">Thymidylate kinase</fullName>
        <ecNumber evidence="2 10">2.7.4.9</ecNumber>
    </recommendedName>
    <alternativeName>
        <fullName evidence="10">dTMP kinase</fullName>
    </alternativeName>
</protein>
<keyword evidence="7 10" id="KW-0418">Kinase</keyword>
<evidence type="ECO:0000256" key="7">
    <source>
        <dbReference type="ARBA" id="ARBA00022777"/>
    </source>
</evidence>
<keyword evidence="6 10" id="KW-0547">Nucleotide-binding</keyword>
<dbReference type="InterPro" id="IPR018094">
    <property type="entry name" value="Thymidylate_kinase"/>
</dbReference>
<gene>
    <name evidence="10" type="primary">tmk</name>
    <name evidence="12" type="ORF">SAMN02787113_02553</name>
</gene>
<comment type="caution">
    <text evidence="12">The sequence shown here is derived from an EMBL/GenBank/DDBJ whole genome shotgun (WGS) entry which is preliminary data.</text>
</comment>
<accession>A0A1H9JL22</accession>
<dbReference type="AlphaFoldDB" id="A0A1H9JL22"/>
<dbReference type="Gene3D" id="3.40.50.300">
    <property type="entry name" value="P-loop containing nucleotide triphosphate hydrolases"/>
    <property type="match status" value="1"/>
</dbReference>
<name>A0A1H9JL22_9BACI</name>
<dbReference type="GO" id="GO:0006233">
    <property type="term" value="P:dTDP biosynthetic process"/>
    <property type="evidence" value="ECO:0007669"/>
    <property type="project" value="InterPro"/>
</dbReference>
<comment type="similarity">
    <text evidence="1 10">Belongs to the thymidylate kinase family.</text>
</comment>